<keyword evidence="2" id="KW-1003">Cell membrane</keyword>
<dbReference type="Pfam" id="PF13440">
    <property type="entry name" value="Polysacc_synt_3"/>
    <property type="match status" value="1"/>
</dbReference>
<evidence type="ECO:0000256" key="4">
    <source>
        <dbReference type="ARBA" id="ARBA00022989"/>
    </source>
</evidence>
<evidence type="ECO:0000313" key="8">
    <source>
        <dbReference type="Proteomes" id="UP000637819"/>
    </source>
</evidence>
<evidence type="ECO:0000256" key="2">
    <source>
        <dbReference type="ARBA" id="ARBA00022475"/>
    </source>
</evidence>
<gene>
    <name evidence="7" type="ORF">JMJ58_13695</name>
</gene>
<reference evidence="7 8" key="1">
    <citation type="submission" date="2021-01" db="EMBL/GenBank/DDBJ databases">
        <title>Genome Sequence and Methylation Pattern of Haloterrigena salifodinae BOL5-1, An Extremely Halophilic Archaeon from a Bolivian Salt Mine.</title>
        <authorList>
            <person name="DasSarma P."/>
            <person name="Anton B.P."/>
            <person name="DasSarma S.L."/>
            <person name="von Ehrenheim H.A.L."/>
            <person name="Martinez F.L."/>
            <person name="Guzman D."/>
            <person name="Roberts R.J."/>
            <person name="DasSarma S."/>
        </authorList>
    </citation>
    <scope>NUCLEOTIDE SEQUENCE [LARGE SCALE GENOMIC DNA]</scope>
    <source>
        <strain evidence="7 8">BOL5-1</strain>
    </source>
</reference>
<feature type="transmembrane region" description="Helical" evidence="6">
    <location>
        <begin position="254"/>
        <end position="274"/>
    </location>
</feature>
<dbReference type="OrthoDB" id="112053at2157"/>
<dbReference type="RefSeq" id="WP_204746901.1">
    <property type="nucleotide sequence ID" value="NZ_CP069188.1"/>
</dbReference>
<dbReference type="GeneID" id="62876197"/>
<organism evidence="7 8">
    <name type="scientific">Haloterrigena salifodinae</name>
    <dbReference type="NCBI Taxonomy" id="2675099"/>
    <lineage>
        <taxon>Archaea</taxon>
        <taxon>Methanobacteriati</taxon>
        <taxon>Methanobacteriota</taxon>
        <taxon>Stenosarchaea group</taxon>
        <taxon>Halobacteria</taxon>
        <taxon>Halobacteriales</taxon>
        <taxon>Natrialbaceae</taxon>
        <taxon>Haloterrigena</taxon>
    </lineage>
</organism>
<dbReference type="EMBL" id="CP069188">
    <property type="protein sequence ID" value="QRV13994.1"/>
    <property type="molecule type" value="Genomic_DNA"/>
</dbReference>
<evidence type="ECO:0000256" key="6">
    <source>
        <dbReference type="SAM" id="Phobius"/>
    </source>
</evidence>
<feature type="transmembrane region" description="Helical" evidence="6">
    <location>
        <begin position="325"/>
        <end position="348"/>
    </location>
</feature>
<feature type="transmembrane region" description="Helical" evidence="6">
    <location>
        <begin position="223"/>
        <end position="248"/>
    </location>
</feature>
<sequence length="485" mass="51649">MTSDGETQADAGNINLSIESLKGLTAQFTQAAIGFAGTILFARLLGPASFGGFYFLLSVVTISTRPIDGFGNAVRKRFSEHDAPREELIGSVFSFNAASFVIAVVSVWAFRDLITGQTNVENGATVFLLLSVSIGWFLPIQKLIGGAGYPAFQIWNDTLRSVLTLPLQLAFVLTGAGAAGMGYGLAGATLLTIPVGLFVIRVRPAIPSQETLKSIWSFARYSAPTALLGAAYGRFDVIVLGTLLTTAAVGYYEVAYRLTVPATFMTTALATALMPKISNLHSRGEAIATDITNAIAYNSIFAIPLFFGAVALSREIIVTIYGGEYANAATFLIGLALYQVFATQTSIYQRTISGIDRPDLELQIDTITLVFNVVSGILLIFIVGSIGVVIATIFAEFIRLVLSARSVRALIPNIESVPRPLIEQVGASMVMFVGVEVGQSVLRVQSWIDLGALVGLGVLLYGGVLLGISNHVRNTLLLLCEDIIS</sequence>
<feature type="transmembrane region" description="Helical" evidence="6">
    <location>
        <begin position="88"/>
        <end position="110"/>
    </location>
</feature>
<proteinExistence type="predicted"/>
<feature type="transmembrane region" description="Helical" evidence="6">
    <location>
        <begin position="185"/>
        <end position="202"/>
    </location>
</feature>
<keyword evidence="5 6" id="KW-0472">Membrane</keyword>
<dbReference type="KEGG" id="hsal:JMJ58_13695"/>
<dbReference type="AlphaFoldDB" id="A0A8T8DWN5"/>
<accession>A0A8T8DWN5</accession>
<name>A0A8T8DWN5_9EURY</name>
<evidence type="ECO:0000256" key="1">
    <source>
        <dbReference type="ARBA" id="ARBA00004651"/>
    </source>
</evidence>
<keyword evidence="3 6" id="KW-0812">Transmembrane</keyword>
<comment type="subcellular location">
    <subcellularLocation>
        <location evidence="1">Cell membrane</location>
        <topology evidence="1">Multi-pass membrane protein</topology>
    </subcellularLocation>
</comment>
<dbReference type="InterPro" id="IPR050833">
    <property type="entry name" value="Poly_Biosynth_Transport"/>
</dbReference>
<feature type="transmembrane region" description="Helical" evidence="6">
    <location>
        <begin position="122"/>
        <end position="140"/>
    </location>
</feature>
<dbReference type="GO" id="GO:0005886">
    <property type="term" value="C:plasma membrane"/>
    <property type="evidence" value="ECO:0007669"/>
    <property type="project" value="UniProtKB-SubCell"/>
</dbReference>
<keyword evidence="4 6" id="KW-1133">Transmembrane helix</keyword>
<evidence type="ECO:0000256" key="3">
    <source>
        <dbReference type="ARBA" id="ARBA00022692"/>
    </source>
</evidence>
<evidence type="ECO:0000313" key="7">
    <source>
        <dbReference type="EMBL" id="QRV13994.1"/>
    </source>
</evidence>
<dbReference type="PANTHER" id="PTHR30250">
    <property type="entry name" value="PST FAMILY PREDICTED COLANIC ACID TRANSPORTER"/>
    <property type="match status" value="1"/>
</dbReference>
<keyword evidence="8" id="KW-1185">Reference proteome</keyword>
<feature type="transmembrane region" description="Helical" evidence="6">
    <location>
        <begin position="295"/>
        <end position="313"/>
    </location>
</feature>
<evidence type="ECO:0000256" key="5">
    <source>
        <dbReference type="ARBA" id="ARBA00023136"/>
    </source>
</evidence>
<feature type="transmembrane region" description="Helical" evidence="6">
    <location>
        <begin position="48"/>
        <end position="67"/>
    </location>
</feature>
<dbReference type="PANTHER" id="PTHR30250:SF11">
    <property type="entry name" value="O-ANTIGEN TRANSPORTER-RELATED"/>
    <property type="match status" value="1"/>
</dbReference>
<feature type="transmembrane region" description="Helical" evidence="6">
    <location>
        <begin position="369"/>
        <end position="395"/>
    </location>
</feature>
<feature type="transmembrane region" description="Helical" evidence="6">
    <location>
        <begin position="447"/>
        <end position="468"/>
    </location>
</feature>
<protein>
    <submittedName>
        <fullName evidence="7">Oligosaccharide flippase family protein</fullName>
    </submittedName>
</protein>
<dbReference type="Proteomes" id="UP000637819">
    <property type="component" value="Chromosome"/>
</dbReference>